<feature type="compositionally biased region" description="Acidic residues" evidence="1">
    <location>
        <begin position="160"/>
        <end position="169"/>
    </location>
</feature>
<evidence type="ECO:0000313" key="3">
    <source>
        <dbReference type="EMBL" id="PWN97833.1"/>
    </source>
</evidence>
<dbReference type="EMBL" id="KZ819293">
    <property type="protein sequence ID" value="PWN97833.1"/>
    <property type="molecule type" value="Genomic_DNA"/>
</dbReference>
<dbReference type="OrthoDB" id="10263741at2759"/>
<dbReference type="STRING" id="58919.A0A316ZC71"/>
<feature type="region of interest" description="Disordered" evidence="1">
    <location>
        <begin position="148"/>
        <end position="187"/>
    </location>
</feature>
<protein>
    <recommendedName>
        <fullName evidence="2">DM2 domain-containing protein</fullName>
    </recommendedName>
</protein>
<dbReference type="InterPro" id="IPR003121">
    <property type="entry name" value="SWIB_MDM2_domain"/>
</dbReference>
<feature type="compositionally biased region" description="Low complexity" evidence="1">
    <location>
        <begin position="18"/>
        <end position="54"/>
    </location>
</feature>
<dbReference type="InterPro" id="IPR036885">
    <property type="entry name" value="SWIB_MDM2_dom_sf"/>
</dbReference>
<name>A0A316ZC71_9BASI</name>
<dbReference type="Pfam" id="PF02201">
    <property type="entry name" value="SWIB"/>
    <property type="match status" value="1"/>
</dbReference>
<accession>A0A316ZC71</accession>
<feature type="domain" description="DM2" evidence="2">
    <location>
        <begin position="310"/>
        <end position="387"/>
    </location>
</feature>
<reference evidence="3 4" key="1">
    <citation type="journal article" date="2018" name="Mol. Biol. Evol.">
        <title>Broad Genomic Sampling Reveals a Smut Pathogenic Ancestry of the Fungal Clade Ustilaginomycotina.</title>
        <authorList>
            <person name="Kijpornyongpan T."/>
            <person name="Mondo S.J."/>
            <person name="Barry K."/>
            <person name="Sandor L."/>
            <person name="Lee J."/>
            <person name="Lipzen A."/>
            <person name="Pangilinan J."/>
            <person name="LaButti K."/>
            <person name="Hainaut M."/>
            <person name="Henrissat B."/>
            <person name="Grigoriev I.V."/>
            <person name="Spatafora J.W."/>
            <person name="Aime M.C."/>
        </authorList>
    </citation>
    <scope>NUCLEOTIDE SEQUENCE [LARGE SCALE GENOMIC DNA]</scope>
    <source>
        <strain evidence="3 4">MCA 4186</strain>
    </source>
</reference>
<dbReference type="GeneID" id="37269966"/>
<keyword evidence="4" id="KW-1185">Reference proteome</keyword>
<sequence>MSYAPQPGTRQAPPPGSGTPSSRPYAPMPSAAARPSAAAASGPSSAAAAAALAASRKRAAADGLSADAASLRAAKRGRPTSRALPPSLARVVPESAMYADLLRIERAVDWTVARKRAEVGDSLSRTPKMKRTLRIFLSNTCANQTFQRDDADAPAAAEGADGDAAEGEGEAAKAAAAAATTGSGDDKIPSWTLRIEGRLMEPAFRSRAASSQAATAAAARAGAQRFSNLVRTVVVELQRDAALYPAQSNIVEWHRPMQTALPDRASAATGPAGTGEPPLVSAGEPSLDGLEIKRSGSSPVKARIVLYPAHTPERYALAPELAALLDVREETRAGIIAALWGYVKARSLLDENDRRYIRCDEALGRIFKTERIAFHHVPEVINRHLHPAQPIVLEYWIRTDVAEHKHQTAYDIELDLDDWATRKAREKVMDAFEPAGEAAAEIAELDDRIAQASASLHTHALARDFLATFAQSPQAHLRSWLASQSRDLDIVLGAQIAGAAAGGGAGVGAGIGDEEMRRAETFKGKWVDEAVIVHESARYAERLQGLQSQPALPVTGPAPGMGSMPPQGRPGGAGGMMPPQGQPRHGVHTPQQTPMQPLRR</sequence>
<feature type="region of interest" description="Disordered" evidence="1">
    <location>
        <begin position="264"/>
        <end position="285"/>
    </location>
</feature>
<dbReference type="RefSeq" id="XP_025598112.1">
    <property type="nucleotide sequence ID" value="XM_025742422.1"/>
</dbReference>
<evidence type="ECO:0000256" key="1">
    <source>
        <dbReference type="SAM" id="MobiDB-lite"/>
    </source>
</evidence>
<feature type="region of interest" description="Disordered" evidence="1">
    <location>
        <begin position="1"/>
        <end position="86"/>
    </location>
</feature>
<evidence type="ECO:0000313" key="4">
    <source>
        <dbReference type="Proteomes" id="UP000245946"/>
    </source>
</evidence>
<dbReference type="AlphaFoldDB" id="A0A316ZC71"/>
<gene>
    <name evidence="3" type="ORF">FA09DRAFT_329991</name>
</gene>
<feature type="compositionally biased region" description="Polar residues" evidence="1">
    <location>
        <begin position="589"/>
        <end position="600"/>
    </location>
</feature>
<organism evidence="3 4">
    <name type="scientific">Tilletiopsis washingtonensis</name>
    <dbReference type="NCBI Taxonomy" id="58919"/>
    <lineage>
        <taxon>Eukaryota</taxon>
        <taxon>Fungi</taxon>
        <taxon>Dikarya</taxon>
        <taxon>Basidiomycota</taxon>
        <taxon>Ustilaginomycotina</taxon>
        <taxon>Exobasidiomycetes</taxon>
        <taxon>Entylomatales</taxon>
        <taxon>Entylomatales incertae sedis</taxon>
        <taxon>Tilletiopsis</taxon>
    </lineage>
</organism>
<dbReference type="InterPro" id="IPR019835">
    <property type="entry name" value="SWIB_domain"/>
</dbReference>
<dbReference type="PROSITE" id="PS51925">
    <property type="entry name" value="SWIB_MDM2"/>
    <property type="match status" value="1"/>
</dbReference>
<evidence type="ECO:0000259" key="2">
    <source>
        <dbReference type="PROSITE" id="PS51925"/>
    </source>
</evidence>
<dbReference type="SUPFAM" id="SSF47592">
    <property type="entry name" value="SWIB/MDM2 domain"/>
    <property type="match status" value="1"/>
</dbReference>
<dbReference type="CDD" id="cd10568">
    <property type="entry name" value="SWIB_like"/>
    <property type="match status" value="1"/>
</dbReference>
<feature type="region of interest" description="Disordered" evidence="1">
    <location>
        <begin position="548"/>
        <end position="600"/>
    </location>
</feature>
<dbReference type="PANTHER" id="PTHR13844">
    <property type="entry name" value="SWI/SNF-RELATED MATRIX-ASSOCIATED ACTIN-DEPENDENT REGULATOR OF CHROMATIN SUBFAMILY D"/>
    <property type="match status" value="1"/>
</dbReference>
<dbReference type="Proteomes" id="UP000245946">
    <property type="component" value="Unassembled WGS sequence"/>
</dbReference>
<feature type="compositionally biased region" description="Low complexity" evidence="1">
    <location>
        <begin position="61"/>
        <end position="72"/>
    </location>
</feature>
<dbReference type="SMART" id="SM00151">
    <property type="entry name" value="SWIB"/>
    <property type="match status" value="1"/>
</dbReference>
<dbReference type="Gene3D" id="1.10.245.10">
    <property type="entry name" value="SWIB/MDM2 domain"/>
    <property type="match status" value="1"/>
</dbReference>
<proteinExistence type="predicted"/>